<dbReference type="RefSeq" id="WP_226751462.1">
    <property type="nucleotide sequence ID" value="NZ_JAEINI020000007.1"/>
</dbReference>
<dbReference type="PANTHER" id="PTHR38780:SF1">
    <property type="entry name" value="PROTEIN TUSC"/>
    <property type="match status" value="1"/>
</dbReference>
<evidence type="ECO:0000313" key="2">
    <source>
        <dbReference type="EMBL" id="MCB5227395.1"/>
    </source>
</evidence>
<sequence length="118" mass="12925">MQHILILQTQSPFNQARAREALDLTLALAAVDYQLSVIFMADAVFQLVSPAELKAPPIKPVYKSFGLFGLYDIEQCFVCQQALTQRGLTALPLPPGFQTITPTAITALMCAAEQVIRC</sequence>
<name>A0ABS8C4Z0_9ALTE</name>
<dbReference type="Pfam" id="PF02635">
    <property type="entry name" value="DsrE"/>
    <property type="match status" value="1"/>
</dbReference>
<proteinExistence type="inferred from homology"/>
<gene>
    <name evidence="2" type="primary">tusC</name>
    <name evidence="2" type="ORF">JAO78_011270</name>
</gene>
<protein>
    <submittedName>
        <fullName evidence="2">Sulfurtransferase complex subunit TusC</fullName>
        <ecNumber evidence="2">2.8.1.-</ecNumber>
    </submittedName>
</protein>
<dbReference type="Gene3D" id="3.40.1260.10">
    <property type="entry name" value="DsrEFH-like"/>
    <property type="match status" value="1"/>
</dbReference>
<accession>A0ABS8C4Z0</accession>
<reference evidence="2 3" key="1">
    <citation type="submission" date="2021-10" db="EMBL/GenBank/DDBJ databases">
        <title>Alishewanella koreense sp. nov. isolated from seawater of southwestern coast in South Korea and the proposal for the reclassification of Rheinheimera perlucida and Rheinheimera tuosuensis as Arsukibacterium perlucida and Arsukibacterium tuosuensis.</title>
        <authorList>
            <person name="Kim K.H."/>
            <person name="Ruan W."/>
            <person name="Kim K.R."/>
            <person name="Baek J.H."/>
            <person name="Jeon C.O."/>
        </authorList>
    </citation>
    <scope>NUCLEOTIDE SEQUENCE [LARGE SCALE GENOMIC DNA]</scope>
    <source>
        <strain evidence="2 3">16-MA</strain>
    </source>
</reference>
<comment type="similarity">
    <text evidence="1">Belongs to the DsrF/TusC family.</text>
</comment>
<evidence type="ECO:0000256" key="1">
    <source>
        <dbReference type="ARBA" id="ARBA00005996"/>
    </source>
</evidence>
<dbReference type="EC" id="2.8.1.-" evidence="2"/>
<dbReference type="EMBL" id="JAEINI020000007">
    <property type="protein sequence ID" value="MCB5227395.1"/>
    <property type="molecule type" value="Genomic_DNA"/>
</dbReference>
<dbReference type="GO" id="GO:0016740">
    <property type="term" value="F:transferase activity"/>
    <property type="evidence" value="ECO:0007669"/>
    <property type="project" value="UniProtKB-KW"/>
</dbReference>
<dbReference type="InterPro" id="IPR003787">
    <property type="entry name" value="Sulphur_relay_DsrE/F-like"/>
</dbReference>
<dbReference type="NCBIfam" id="NF001238">
    <property type="entry name" value="PRK00211.1"/>
    <property type="match status" value="1"/>
</dbReference>
<dbReference type="SUPFAM" id="SSF75169">
    <property type="entry name" value="DsrEFH-like"/>
    <property type="match status" value="1"/>
</dbReference>
<dbReference type="InterPro" id="IPR027396">
    <property type="entry name" value="DsrEFH-like"/>
</dbReference>
<comment type="caution">
    <text evidence="2">The sequence shown here is derived from an EMBL/GenBank/DDBJ whole genome shotgun (WGS) entry which is preliminary data.</text>
</comment>
<keyword evidence="3" id="KW-1185">Reference proteome</keyword>
<organism evidence="2 3">
    <name type="scientific">Alishewanella maricola</name>
    <dbReference type="NCBI Taxonomy" id="2795740"/>
    <lineage>
        <taxon>Bacteria</taxon>
        <taxon>Pseudomonadati</taxon>
        <taxon>Pseudomonadota</taxon>
        <taxon>Gammaproteobacteria</taxon>
        <taxon>Alteromonadales</taxon>
        <taxon>Alteromonadaceae</taxon>
        <taxon>Alishewanella</taxon>
    </lineage>
</organism>
<evidence type="ECO:0000313" key="3">
    <source>
        <dbReference type="Proteomes" id="UP000633814"/>
    </source>
</evidence>
<dbReference type="Proteomes" id="UP000633814">
    <property type="component" value="Unassembled WGS sequence"/>
</dbReference>
<dbReference type="InterPro" id="IPR017462">
    <property type="entry name" value="Sulphur_relay_TusC/DsrF"/>
</dbReference>
<dbReference type="PANTHER" id="PTHR38780">
    <property type="entry name" value="PROTEIN TUSC"/>
    <property type="match status" value="1"/>
</dbReference>
<keyword evidence="2" id="KW-0808">Transferase</keyword>